<keyword evidence="6" id="KW-0539">Nucleus</keyword>
<accession>A0A232LRS2</accession>
<dbReference type="Gene3D" id="3.30.160.60">
    <property type="entry name" value="Classic Zinc Finger"/>
    <property type="match status" value="1"/>
</dbReference>
<evidence type="ECO:0000256" key="7">
    <source>
        <dbReference type="PROSITE-ProRule" id="PRU00042"/>
    </source>
</evidence>
<reference evidence="10 11" key="1">
    <citation type="journal article" date="2015" name="Environ. Microbiol.">
        <title>Metagenome sequence of Elaphomyces granulatus from sporocarp tissue reveals Ascomycota ectomycorrhizal fingerprints of genome expansion and a Proteobacteria-rich microbiome.</title>
        <authorList>
            <person name="Quandt C.A."/>
            <person name="Kohler A."/>
            <person name="Hesse C.N."/>
            <person name="Sharpton T.J."/>
            <person name="Martin F."/>
            <person name="Spatafora J.W."/>
        </authorList>
    </citation>
    <scope>NUCLEOTIDE SEQUENCE [LARGE SCALE GENOMIC DNA]</scope>
    <source>
        <strain evidence="10 11">OSC145934</strain>
    </source>
</reference>
<organism evidence="10 11">
    <name type="scientific">Elaphomyces granulatus</name>
    <dbReference type="NCBI Taxonomy" id="519963"/>
    <lineage>
        <taxon>Eukaryota</taxon>
        <taxon>Fungi</taxon>
        <taxon>Dikarya</taxon>
        <taxon>Ascomycota</taxon>
        <taxon>Pezizomycotina</taxon>
        <taxon>Eurotiomycetes</taxon>
        <taxon>Eurotiomycetidae</taxon>
        <taxon>Eurotiales</taxon>
        <taxon>Elaphomycetaceae</taxon>
        <taxon>Elaphomyces</taxon>
    </lineage>
</organism>
<evidence type="ECO:0000256" key="1">
    <source>
        <dbReference type="ARBA" id="ARBA00004123"/>
    </source>
</evidence>
<feature type="domain" description="C2H2-type" evidence="9">
    <location>
        <begin position="15"/>
        <end position="43"/>
    </location>
</feature>
<dbReference type="InterPro" id="IPR013087">
    <property type="entry name" value="Znf_C2H2_type"/>
</dbReference>
<name>A0A232LRS2_9EURO</name>
<dbReference type="GO" id="GO:0000981">
    <property type="term" value="F:DNA-binding transcription factor activity, RNA polymerase II-specific"/>
    <property type="evidence" value="ECO:0007669"/>
    <property type="project" value="InterPro"/>
</dbReference>
<dbReference type="AlphaFoldDB" id="A0A232LRS2"/>
<dbReference type="GO" id="GO:0000978">
    <property type="term" value="F:RNA polymerase II cis-regulatory region sequence-specific DNA binding"/>
    <property type="evidence" value="ECO:0007669"/>
    <property type="project" value="InterPro"/>
</dbReference>
<dbReference type="GO" id="GO:0006351">
    <property type="term" value="P:DNA-templated transcription"/>
    <property type="evidence" value="ECO:0007669"/>
    <property type="project" value="InterPro"/>
</dbReference>
<protein>
    <recommendedName>
        <fullName evidence="9">C2H2-type domain-containing protein</fullName>
    </recommendedName>
</protein>
<dbReference type="Pfam" id="PF04082">
    <property type="entry name" value="Fungal_trans"/>
    <property type="match status" value="1"/>
</dbReference>
<evidence type="ECO:0000256" key="6">
    <source>
        <dbReference type="ARBA" id="ARBA00023242"/>
    </source>
</evidence>
<keyword evidence="5" id="KW-0862">Zinc</keyword>
<gene>
    <name evidence="10" type="ORF">Egran_05400</name>
</gene>
<proteinExistence type="predicted"/>
<keyword evidence="4 7" id="KW-0863">Zinc-finger</keyword>
<dbReference type="SUPFAM" id="SSF57667">
    <property type="entry name" value="beta-beta-alpha zinc fingers"/>
    <property type="match status" value="1"/>
</dbReference>
<evidence type="ECO:0000256" key="5">
    <source>
        <dbReference type="ARBA" id="ARBA00022833"/>
    </source>
</evidence>
<dbReference type="PANTHER" id="PTHR40626:SF10">
    <property type="entry name" value="C2H2-TYPE DOMAIN-CONTAINING PROTEIN"/>
    <property type="match status" value="1"/>
</dbReference>
<comment type="subcellular location">
    <subcellularLocation>
        <location evidence="1">Nucleus</location>
    </subcellularLocation>
</comment>
<dbReference type="InterPro" id="IPR036236">
    <property type="entry name" value="Znf_C2H2_sf"/>
</dbReference>
<keyword evidence="2" id="KW-0479">Metal-binding</keyword>
<feature type="region of interest" description="Disordered" evidence="8">
    <location>
        <begin position="56"/>
        <end position="83"/>
    </location>
</feature>
<keyword evidence="3" id="KW-0677">Repeat</keyword>
<dbReference type="PROSITE" id="PS00028">
    <property type="entry name" value="ZINC_FINGER_C2H2_1"/>
    <property type="match status" value="1"/>
</dbReference>
<dbReference type="Proteomes" id="UP000243515">
    <property type="component" value="Unassembled WGS sequence"/>
</dbReference>
<dbReference type="GO" id="GO:0005634">
    <property type="term" value="C:nucleus"/>
    <property type="evidence" value="ECO:0007669"/>
    <property type="project" value="UniProtKB-SubCell"/>
</dbReference>
<dbReference type="CDD" id="cd12148">
    <property type="entry name" value="fungal_TF_MHR"/>
    <property type="match status" value="1"/>
</dbReference>
<evidence type="ECO:0000256" key="2">
    <source>
        <dbReference type="ARBA" id="ARBA00022723"/>
    </source>
</evidence>
<keyword evidence="11" id="KW-1185">Reference proteome</keyword>
<dbReference type="PANTHER" id="PTHR40626">
    <property type="entry name" value="MIP31509P"/>
    <property type="match status" value="1"/>
</dbReference>
<evidence type="ECO:0000256" key="4">
    <source>
        <dbReference type="ARBA" id="ARBA00022771"/>
    </source>
</evidence>
<dbReference type="PROSITE" id="PS50157">
    <property type="entry name" value="ZINC_FINGER_C2H2_2"/>
    <property type="match status" value="1"/>
</dbReference>
<evidence type="ECO:0000313" key="11">
    <source>
        <dbReference type="Proteomes" id="UP000243515"/>
    </source>
</evidence>
<dbReference type="InterPro" id="IPR007219">
    <property type="entry name" value="XnlR_reg_dom"/>
</dbReference>
<dbReference type="EMBL" id="NPHW01005353">
    <property type="protein sequence ID" value="OXV06836.1"/>
    <property type="molecule type" value="Genomic_DNA"/>
</dbReference>
<evidence type="ECO:0000313" key="10">
    <source>
        <dbReference type="EMBL" id="OXV06836.1"/>
    </source>
</evidence>
<evidence type="ECO:0000256" key="8">
    <source>
        <dbReference type="SAM" id="MobiDB-lite"/>
    </source>
</evidence>
<comment type="caution">
    <text evidence="10">The sequence shown here is derived from an EMBL/GenBank/DDBJ whole genome shotgun (WGS) entry which is preliminary data.</text>
</comment>
<evidence type="ECO:0000256" key="3">
    <source>
        <dbReference type="ARBA" id="ARBA00022737"/>
    </source>
</evidence>
<dbReference type="InterPro" id="IPR051059">
    <property type="entry name" value="VerF-like"/>
</dbReference>
<evidence type="ECO:0000259" key="9">
    <source>
        <dbReference type="PROSITE" id="PS50157"/>
    </source>
</evidence>
<dbReference type="OrthoDB" id="654211at2759"/>
<dbReference type="GO" id="GO:0008270">
    <property type="term" value="F:zinc ion binding"/>
    <property type="evidence" value="ECO:0007669"/>
    <property type="project" value="UniProtKB-KW"/>
</dbReference>
<sequence>MKEPTCELDNRERPFSCRFCERSYGRKDLLVRHEKTLHAEAWAKAQESIQVYTTVPKRPVRRRQTRNSEMKNDPQQSPAQVMEGPQEIRINDDSGIPVTSYLPSPPAPSMSDGCDQESTQNTPISFGFNYPLLPAFSTAMHIIPEATALQDHQRMTSCPSNVSTTIGQFDQCPIIYDPHVHNHASDSISHHSSIPLDPNLSRVVPGAKKLPHQCQATCSESLGFGSLPSADLHQAAFPSYLAGQTSHTAYWTEFSTSEHAAAPSLSATEDRMPSVNDTLSARPPRLIKECRCDHHLITVDQAARAALLSDLRKRLPLCNVEMEIPNSQRLQNFIRQFFNGFHSHLPIFHVPTFDAAKTPSPLVLAMCSIGALYHLERKTASCLRQLANDALHQTHISRLDHNPTEARALWEVQCKLLTMSCAAFGGDSAAVASALEDTGIFHREYTLRRAALSASSGAPESTDWETWIHRESSKRLLYGIFIVSSLLTIVYSIPPCLSTTDDLQIELPTEERLWAAADEKCWREAIASSGAVTRLNANQALTQLIFGKEYNLGTESRWPAFATTIMMYAVNLHIWHITQCTQSFINFSVDPKMEEQMKALSTAQTEAALARCHKVLDGDRSAEWHTYDEFESPLIFNSLALLRNCYVRAFAGNGTFNGAVLFSDNDEDITLAARNCVQLQLFRTAFLTKAVDQVLDAMVVPIRAGALLTRKTAAFTWSIEHAISGWDSTIFLTKWIHTLEMQRHYAPPDPAEKRNLDNLKELLLEIDQDESGCGSLAARVSRAWATFLDDVWVWEITWRMGKVLRRLADVYEEEQKSQQIFP</sequence>
<dbReference type="GO" id="GO:0000785">
    <property type="term" value="C:chromatin"/>
    <property type="evidence" value="ECO:0007669"/>
    <property type="project" value="TreeGrafter"/>
</dbReference>